<keyword evidence="2" id="KW-0805">Transcription regulation</keyword>
<evidence type="ECO:0000256" key="2">
    <source>
        <dbReference type="ARBA" id="ARBA00023015"/>
    </source>
</evidence>
<name>A0A6A1WF50_9ROSI</name>
<comment type="subcellular location">
    <subcellularLocation>
        <location evidence="1">Nucleus</location>
    </subcellularLocation>
</comment>
<dbReference type="Proteomes" id="UP000516437">
    <property type="component" value="Chromosome 2"/>
</dbReference>
<sequence>MERRVASGRKKVEIKKIEKKQSRLVTFSKRRNGLFGKAAQLCSMSAGAHIAVIVFSPHGRPYAFGHPSADSVIGRFLSRSDSATASDGPVNKGREAEPEGALGLDASWLDMPIENMGLDELEWYNALLKELRERVATRVDEMEKRRMATREYFPLHPVIG</sequence>
<evidence type="ECO:0000256" key="3">
    <source>
        <dbReference type="ARBA" id="ARBA00023125"/>
    </source>
</evidence>
<dbReference type="PANTHER" id="PTHR11945">
    <property type="entry name" value="MADS BOX PROTEIN"/>
    <property type="match status" value="1"/>
</dbReference>
<protein>
    <submittedName>
        <fullName evidence="7">Agamous-like MADS-box protein AGL61</fullName>
    </submittedName>
</protein>
<proteinExistence type="predicted"/>
<evidence type="ECO:0000313" key="8">
    <source>
        <dbReference type="Proteomes" id="UP000516437"/>
    </source>
</evidence>
<dbReference type="InterPro" id="IPR002100">
    <property type="entry name" value="TF_MADSbox"/>
</dbReference>
<evidence type="ECO:0000256" key="4">
    <source>
        <dbReference type="ARBA" id="ARBA00023163"/>
    </source>
</evidence>
<evidence type="ECO:0000256" key="5">
    <source>
        <dbReference type="ARBA" id="ARBA00023242"/>
    </source>
</evidence>
<evidence type="ECO:0000313" key="7">
    <source>
        <dbReference type="EMBL" id="KAB1222507.1"/>
    </source>
</evidence>
<accession>A0A6A1WF50</accession>
<dbReference type="SMART" id="SM00432">
    <property type="entry name" value="MADS"/>
    <property type="match status" value="1"/>
</dbReference>
<dbReference type="AlphaFoldDB" id="A0A6A1WF50"/>
<keyword evidence="3" id="KW-0238">DNA-binding</keyword>
<dbReference type="PROSITE" id="PS50066">
    <property type="entry name" value="MADS_BOX_2"/>
    <property type="match status" value="1"/>
</dbReference>
<dbReference type="EMBL" id="RXIC02000020">
    <property type="protein sequence ID" value="KAB1222507.1"/>
    <property type="molecule type" value="Genomic_DNA"/>
</dbReference>
<dbReference type="GO" id="GO:0000978">
    <property type="term" value="F:RNA polymerase II cis-regulatory region sequence-specific DNA binding"/>
    <property type="evidence" value="ECO:0007669"/>
    <property type="project" value="TreeGrafter"/>
</dbReference>
<dbReference type="Gene3D" id="3.40.1810.10">
    <property type="entry name" value="Transcription factor, MADS-box"/>
    <property type="match status" value="1"/>
</dbReference>
<feature type="domain" description="MADS-box" evidence="6">
    <location>
        <begin position="7"/>
        <end position="68"/>
    </location>
</feature>
<keyword evidence="5" id="KW-0539">Nucleus</keyword>
<evidence type="ECO:0000259" key="6">
    <source>
        <dbReference type="PROSITE" id="PS50066"/>
    </source>
</evidence>
<dbReference type="PANTHER" id="PTHR11945:SF629">
    <property type="entry name" value="OS02G0164450 PROTEIN"/>
    <property type="match status" value="1"/>
</dbReference>
<dbReference type="SUPFAM" id="SSF55455">
    <property type="entry name" value="SRF-like"/>
    <property type="match status" value="1"/>
</dbReference>
<dbReference type="InterPro" id="IPR036879">
    <property type="entry name" value="TF_MADSbox_sf"/>
</dbReference>
<dbReference type="PRINTS" id="PR00404">
    <property type="entry name" value="MADSDOMAIN"/>
</dbReference>
<dbReference type="GO" id="GO:0000981">
    <property type="term" value="F:DNA-binding transcription factor activity, RNA polymerase II-specific"/>
    <property type="evidence" value="ECO:0007669"/>
    <property type="project" value="TreeGrafter"/>
</dbReference>
<comment type="caution">
    <text evidence="7">The sequence shown here is derived from an EMBL/GenBank/DDBJ whole genome shotgun (WGS) entry which is preliminary data.</text>
</comment>
<reference evidence="7 8" key="1">
    <citation type="journal article" date="2019" name="Plant Biotechnol. J.">
        <title>The red bayberry genome and genetic basis of sex determination.</title>
        <authorList>
            <person name="Jia H.M."/>
            <person name="Jia H.J."/>
            <person name="Cai Q.L."/>
            <person name="Wang Y."/>
            <person name="Zhao H.B."/>
            <person name="Yang W.F."/>
            <person name="Wang G.Y."/>
            <person name="Li Y.H."/>
            <person name="Zhan D.L."/>
            <person name="Shen Y.T."/>
            <person name="Niu Q.F."/>
            <person name="Chang L."/>
            <person name="Qiu J."/>
            <person name="Zhao L."/>
            <person name="Xie H.B."/>
            <person name="Fu W.Y."/>
            <person name="Jin J."/>
            <person name="Li X.W."/>
            <person name="Jiao Y."/>
            <person name="Zhou C.C."/>
            <person name="Tu T."/>
            <person name="Chai C.Y."/>
            <person name="Gao J.L."/>
            <person name="Fan L.J."/>
            <person name="van de Weg E."/>
            <person name="Wang J.Y."/>
            <person name="Gao Z.S."/>
        </authorList>
    </citation>
    <scope>NUCLEOTIDE SEQUENCE [LARGE SCALE GENOMIC DNA]</scope>
    <source>
        <tissue evidence="7">Leaves</tissue>
    </source>
</reference>
<dbReference type="GO" id="GO:0046983">
    <property type="term" value="F:protein dimerization activity"/>
    <property type="evidence" value="ECO:0007669"/>
    <property type="project" value="InterPro"/>
</dbReference>
<keyword evidence="4" id="KW-0804">Transcription</keyword>
<dbReference type="Pfam" id="PF00319">
    <property type="entry name" value="SRF-TF"/>
    <property type="match status" value="1"/>
</dbReference>
<gene>
    <name evidence="7" type="ORF">CJ030_MR2G024877</name>
</gene>
<dbReference type="OrthoDB" id="1896642at2759"/>
<dbReference type="GO" id="GO:0005634">
    <property type="term" value="C:nucleus"/>
    <property type="evidence" value="ECO:0007669"/>
    <property type="project" value="UniProtKB-SubCell"/>
</dbReference>
<keyword evidence="8" id="KW-1185">Reference proteome</keyword>
<organism evidence="7 8">
    <name type="scientific">Morella rubra</name>
    <name type="common">Chinese bayberry</name>
    <dbReference type="NCBI Taxonomy" id="262757"/>
    <lineage>
        <taxon>Eukaryota</taxon>
        <taxon>Viridiplantae</taxon>
        <taxon>Streptophyta</taxon>
        <taxon>Embryophyta</taxon>
        <taxon>Tracheophyta</taxon>
        <taxon>Spermatophyta</taxon>
        <taxon>Magnoliopsida</taxon>
        <taxon>eudicotyledons</taxon>
        <taxon>Gunneridae</taxon>
        <taxon>Pentapetalae</taxon>
        <taxon>rosids</taxon>
        <taxon>fabids</taxon>
        <taxon>Fagales</taxon>
        <taxon>Myricaceae</taxon>
        <taxon>Morella</taxon>
    </lineage>
</organism>
<evidence type="ECO:0000256" key="1">
    <source>
        <dbReference type="ARBA" id="ARBA00004123"/>
    </source>
</evidence>